<feature type="signal peptide" evidence="1">
    <location>
        <begin position="1"/>
        <end position="19"/>
    </location>
</feature>
<comment type="caution">
    <text evidence="2">The sequence shown here is derived from an EMBL/GenBank/DDBJ whole genome shotgun (WGS) entry which is preliminary data.</text>
</comment>
<keyword evidence="3" id="KW-1185">Reference proteome</keyword>
<proteinExistence type="predicted"/>
<sequence length="128" mass="14037">MKAAVLFVTLMVFAAECRQCPEEDLITSGFSSNVKQNIAKANALVKEADVALNEFTQEWGKAKAQLATIEAEALSSSVTIARLKQLADDSQNLVLSVESDFKAFETTMTEKITQAKQMQLHITSIQKP</sequence>
<protein>
    <recommendedName>
        <fullName evidence="4">Apolipophorin-III</fullName>
    </recommendedName>
</protein>
<accession>A0AAV4D7C2</accession>
<evidence type="ECO:0000256" key="1">
    <source>
        <dbReference type="SAM" id="SignalP"/>
    </source>
</evidence>
<dbReference type="AlphaFoldDB" id="A0AAV4D7C2"/>
<keyword evidence="1" id="KW-0732">Signal</keyword>
<reference evidence="2 3" key="1">
    <citation type="journal article" date="2021" name="Elife">
        <title>Chloroplast acquisition without the gene transfer in kleptoplastic sea slugs, Plakobranchus ocellatus.</title>
        <authorList>
            <person name="Maeda T."/>
            <person name="Takahashi S."/>
            <person name="Yoshida T."/>
            <person name="Shimamura S."/>
            <person name="Takaki Y."/>
            <person name="Nagai Y."/>
            <person name="Toyoda A."/>
            <person name="Suzuki Y."/>
            <person name="Arimoto A."/>
            <person name="Ishii H."/>
            <person name="Satoh N."/>
            <person name="Nishiyama T."/>
            <person name="Hasebe M."/>
            <person name="Maruyama T."/>
            <person name="Minagawa J."/>
            <person name="Obokata J."/>
            <person name="Shigenobu S."/>
        </authorList>
    </citation>
    <scope>NUCLEOTIDE SEQUENCE [LARGE SCALE GENOMIC DNA]</scope>
</reference>
<feature type="chain" id="PRO_5043696948" description="Apolipophorin-III" evidence="1">
    <location>
        <begin position="20"/>
        <end position="128"/>
    </location>
</feature>
<dbReference type="Proteomes" id="UP000735302">
    <property type="component" value="Unassembled WGS sequence"/>
</dbReference>
<evidence type="ECO:0008006" key="4">
    <source>
        <dbReference type="Google" id="ProtNLM"/>
    </source>
</evidence>
<evidence type="ECO:0000313" key="2">
    <source>
        <dbReference type="EMBL" id="GFO40015.1"/>
    </source>
</evidence>
<dbReference type="EMBL" id="BLXT01007574">
    <property type="protein sequence ID" value="GFO40015.1"/>
    <property type="molecule type" value="Genomic_DNA"/>
</dbReference>
<evidence type="ECO:0000313" key="3">
    <source>
        <dbReference type="Proteomes" id="UP000735302"/>
    </source>
</evidence>
<gene>
    <name evidence="2" type="ORF">PoB_006652000</name>
</gene>
<name>A0AAV4D7C2_9GAST</name>
<organism evidence="2 3">
    <name type="scientific">Plakobranchus ocellatus</name>
    <dbReference type="NCBI Taxonomy" id="259542"/>
    <lineage>
        <taxon>Eukaryota</taxon>
        <taxon>Metazoa</taxon>
        <taxon>Spiralia</taxon>
        <taxon>Lophotrochozoa</taxon>
        <taxon>Mollusca</taxon>
        <taxon>Gastropoda</taxon>
        <taxon>Heterobranchia</taxon>
        <taxon>Euthyneura</taxon>
        <taxon>Panpulmonata</taxon>
        <taxon>Sacoglossa</taxon>
        <taxon>Placobranchoidea</taxon>
        <taxon>Plakobranchidae</taxon>
        <taxon>Plakobranchus</taxon>
    </lineage>
</organism>